<feature type="transmembrane region" description="Helical" evidence="5">
    <location>
        <begin position="137"/>
        <end position="156"/>
    </location>
</feature>
<feature type="transmembrane region" description="Helical" evidence="5">
    <location>
        <begin position="12"/>
        <end position="27"/>
    </location>
</feature>
<evidence type="ECO:0000256" key="4">
    <source>
        <dbReference type="ARBA" id="ARBA00023136"/>
    </source>
</evidence>
<dbReference type="Pfam" id="PF04932">
    <property type="entry name" value="Wzy_C"/>
    <property type="match status" value="1"/>
</dbReference>
<feature type="transmembrane region" description="Helical" evidence="5">
    <location>
        <begin position="83"/>
        <end position="101"/>
    </location>
</feature>
<feature type="transmembrane region" description="Helical" evidence="5">
    <location>
        <begin position="168"/>
        <end position="193"/>
    </location>
</feature>
<keyword evidence="7" id="KW-0436">Ligase</keyword>
<evidence type="ECO:0000259" key="6">
    <source>
        <dbReference type="Pfam" id="PF04932"/>
    </source>
</evidence>
<feature type="transmembrane region" description="Helical" evidence="5">
    <location>
        <begin position="323"/>
        <end position="344"/>
    </location>
</feature>
<feature type="transmembrane region" description="Helical" evidence="5">
    <location>
        <begin position="108"/>
        <end position="125"/>
    </location>
</feature>
<feature type="transmembrane region" description="Helical" evidence="5">
    <location>
        <begin position="356"/>
        <end position="383"/>
    </location>
</feature>
<evidence type="ECO:0000256" key="3">
    <source>
        <dbReference type="ARBA" id="ARBA00022989"/>
    </source>
</evidence>
<keyword evidence="2 5" id="KW-0812">Transmembrane</keyword>
<dbReference type="GO" id="GO:0016874">
    <property type="term" value="F:ligase activity"/>
    <property type="evidence" value="ECO:0007669"/>
    <property type="project" value="UniProtKB-KW"/>
</dbReference>
<feature type="transmembrane region" description="Helical" evidence="5">
    <location>
        <begin position="56"/>
        <end position="77"/>
    </location>
</feature>
<dbReference type="PANTHER" id="PTHR37422:SF13">
    <property type="entry name" value="LIPOPOLYSACCHARIDE BIOSYNTHESIS PROTEIN PA4999-RELATED"/>
    <property type="match status" value="1"/>
</dbReference>
<sequence>MLFKRSEFKKILIYLSISIFNILFLFHAYLGSILIILFGIIFFLWFLFIHRKKWNFVQSLSFLLSVYIPTSFVSILGTSYGTLPITWFNITVLIIFILIIFSKIRLNFFMFGLFLIFIFGLLSLTQSIDQLDALKQLLTIILFIISILIGEFLIKYSVKEYNEKLKEYYLLSVFVFALMVVLQKIMMDIGIAVGYYSFLGSNREVYAGLFNDYSFATLYVATGSIILLIDYIDKKRISTFFFIFGEAVLLLTMLVINSRTGLVSLLLTAILFLLYKIIKGKLKAIFFLPLFLISIPILVAKTIENRGGQSFVEGSGRIELLFQAFEVFTQAPFLGVGFGLNNLYLKTGMHVPHNLFAQYLVQFGLIGFSIFFSILIIFFVKYFKYKSDYLWVILTVFIGAMLIPDIVSSRFLSVLIILTIITSTNKIKIEEGSIK</sequence>
<feature type="transmembrane region" description="Helical" evidence="5">
    <location>
        <begin position="389"/>
        <end position="418"/>
    </location>
</feature>
<gene>
    <name evidence="7" type="ORF">QWY15_03905</name>
</gene>
<comment type="caution">
    <text evidence="7">The sequence shown here is derived from an EMBL/GenBank/DDBJ whole genome shotgun (WGS) entry which is preliminary data.</text>
</comment>
<evidence type="ECO:0000256" key="2">
    <source>
        <dbReference type="ARBA" id="ARBA00022692"/>
    </source>
</evidence>
<dbReference type="EMBL" id="JAUJWW010000001">
    <property type="protein sequence ID" value="MDN7226432.1"/>
    <property type="molecule type" value="Genomic_DNA"/>
</dbReference>
<keyword evidence="8" id="KW-1185">Reference proteome</keyword>
<dbReference type="InterPro" id="IPR051533">
    <property type="entry name" value="WaaL-like"/>
</dbReference>
<feature type="domain" description="O-antigen ligase-related" evidence="6">
    <location>
        <begin position="248"/>
        <end position="372"/>
    </location>
</feature>
<protein>
    <submittedName>
        <fullName evidence="7">O-antigen ligase family protein</fullName>
    </submittedName>
</protein>
<dbReference type="InterPro" id="IPR007016">
    <property type="entry name" value="O-antigen_ligase-rel_domated"/>
</dbReference>
<proteinExistence type="predicted"/>
<dbReference type="PANTHER" id="PTHR37422">
    <property type="entry name" value="TEICHURONIC ACID BIOSYNTHESIS PROTEIN TUAE"/>
    <property type="match status" value="1"/>
</dbReference>
<feature type="transmembrane region" description="Helical" evidence="5">
    <location>
        <begin position="285"/>
        <end position="303"/>
    </location>
</feature>
<evidence type="ECO:0000256" key="5">
    <source>
        <dbReference type="SAM" id="Phobius"/>
    </source>
</evidence>
<keyword evidence="4 5" id="KW-0472">Membrane</keyword>
<accession>A0ABT8MNG1</accession>
<evidence type="ECO:0000256" key="1">
    <source>
        <dbReference type="ARBA" id="ARBA00004141"/>
    </source>
</evidence>
<feature type="transmembrane region" description="Helical" evidence="5">
    <location>
        <begin position="213"/>
        <end position="232"/>
    </location>
</feature>
<evidence type="ECO:0000313" key="7">
    <source>
        <dbReference type="EMBL" id="MDN7226432.1"/>
    </source>
</evidence>
<name>A0ABT8MNG1_9BACL</name>
<organism evidence="7 8">
    <name type="scientific">Planococcus liqunii</name>
    <dbReference type="NCBI Taxonomy" id="3058394"/>
    <lineage>
        <taxon>Bacteria</taxon>
        <taxon>Bacillati</taxon>
        <taxon>Bacillota</taxon>
        <taxon>Bacilli</taxon>
        <taxon>Bacillales</taxon>
        <taxon>Caryophanaceae</taxon>
        <taxon>Planococcus</taxon>
    </lineage>
</organism>
<reference evidence="7 8" key="1">
    <citation type="submission" date="2023-06" db="EMBL/GenBank/DDBJ databases">
        <title>Novel species in genus Planococcus.</title>
        <authorList>
            <person name="Ning S."/>
        </authorList>
    </citation>
    <scope>NUCLEOTIDE SEQUENCE [LARGE SCALE GENOMIC DNA]</scope>
    <source>
        <strain evidence="7 8">N064</strain>
    </source>
</reference>
<dbReference type="Proteomes" id="UP001172054">
    <property type="component" value="Unassembled WGS sequence"/>
</dbReference>
<keyword evidence="3 5" id="KW-1133">Transmembrane helix</keyword>
<feature type="transmembrane region" description="Helical" evidence="5">
    <location>
        <begin position="239"/>
        <end position="256"/>
    </location>
</feature>
<evidence type="ECO:0000313" key="8">
    <source>
        <dbReference type="Proteomes" id="UP001172054"/>
    </source>
</evidence>
<feature type="transmembrane region" description="Helical" evidence="5">
    <location>
        <begin position="262"/>
        <end position="278"/>
    </location>
</feature>
<comment type="subcellular location">
    <subcellularLocation>
        <location evidence="1">Membrane</location>
        <topology evidence="1">Multi-pass membrane protein</topology>
    </subcellularLocation>
</comment>
<dbReference type="RefSeq" id="WP_301725480.1">
    <property type="nucleotide sequence ID" value="NZ_JAUJWW010000001.1"/>
</dbReference>
<feature type="transmembrane region" description="Helical" evidence="5">
    <location>
        <begin position="33"/>
        <end position="49"/>
    </location>
</feature>